<protein>
    <recommendedName>
        <fullName evidence="4">Ecp2 effector protein domain-containing protein</fullName>
    </recommendedName>
</protein>
<feature type="signal peptide" evidence="1">
    <location>
        <begin position="1"/>
        <end position="21"/>
    </location>
</feature>
<dbReference type="AlphaFoldDB" id="A0AAJ0HNP3"/>
<gene>
    <name evidence="2" type="ORF">B0T25DRAFT_567186</name>
</gene>
<evidence type="ECO:0000313" key="3">
    <source>
        <dbReference type="Proteomes" id="UP001275084"/>
    </source>
</evidence>
<keyword evidence="3" id="KW-1185">Reference proteome</keyword>
<accession>A0AAJ0HNP3</accession>
<dbReference type="Proteomes" id="UP001275084">
    <property type="component" value="Unassembled WGS sequence"/>
</dbReference>
<sequence>MHPLSAVSIATLATLASSVLASPQLSKRCSPARDPEVAHGYYPPAPCWQDFDTACRPYIAESTEMTLDTKHKLAVIYGVSEYCAAEVAEELARSTDGRKNYGWAGKHGNLTVIKGGILVISGMSEDAVTRYSKLTYQRSQQPVQP</sequence>
<name>A0AAJ0HNP3_9PEZI</name>
<evidence type="ECO:0008006" key="4">
    <source>
        <dbReference type="Google" id="ProtNLM"/>
    </source>
</evidence>
<organism evidence="2 3">
    <name type="scientific">Lasiosphaeria hispida</name>
    <dbReference type="NCBI Taxonomy" id="260671"/>
    <lineage>
        <taxon>Eukaryota</taxon>
        <taxon>Fungi</taxon>
        <taxon>Dikarya</taxon>
        <taxon>Ascomycota</taxon>
        <taxon>Pezizomycotina</taxon>
        <taxon>Sordariomycetes</taxon>
        <taxon>Sordariomycetidae</taxon>
        <taxon>Sordariales</taxon>
        <taxon>Lasiosphaeriaceae</taxon>
        <taxon>Lasiosphaeria</taxon>
    </lineage>
</organism>
<reference evidence="2" key="2">
    <citation type="submission" date="2023-06" db="EMBL/GenBank/DDBJ databases">
        <authorList>
            <consortium name="Lawrence Berkeley National Laboratory"/>
            <person name="Haridas S."/>
            <person name="Hensen N."/>
            <person name="Bonometti L."/>
            <person name="Westerberg I."/>
            <person name="Brannstrom I.O."/>
            <person name="Guillou S."/>
            <person name="Cros-Aarteil S."/>
            <person name="Calhoun S."/>
            <person name="Kuo A."/>
            <person name="Mondo S."/>
            <person name="Pangilinan J."/>
            <person name="Riley R."/>
            <person name="Labutti K."/>
            <person name="Andreopoulos B."/>
            <person name="Lipzen A."/>
            <person name="Chen C."/>
            <person name="Yanf M."/>
            <person name="Daum C."/>
            <person name="Ng V."/>
            <person name="Clum A."/>
            <person name="Steindorff A."/>
            <person name="Ohm R."/>
            <person name="Martin F."/>
            <person name="Silar P."/>
            <person name="Natvig D."/>
            <person name="Lalanne C."/>
            <person name="Gautier V."/>
            <person name="Ament-Velasquez S.L."/>
            <person name="Kruys A."/>
            <person name="Hutchinson M.I."/>
            <person name="Powell A.J."/>
            <person name="Barry K."/>
            <person name="Miller A.N."/>
            <person name="Grigoriev I.V."/>
            <person name="Debuchy R."/>
            <person name="Gladieux P."/>
            <person name="Thoren M.H."/>
            <person name="Johannesson H."/>
        </authorList>
    </citation>
    <scope>NUCLEOTIDE SEQUENCE</scope>
    <source>
        <strain evidence="2">CBS 955.72</strain>
    </source>
</reference>
<comment type="caution">
    <text evidence="2">The sequence shown here is derived from an EMBL/GenBank/DDBJ whole genome shotgun (WGS) entry which is preliminary data.</text>
</comment>
<keyword evidence="1" id="KW-0732">Signal</keyword>
<dbReference type="EMBL" id="JAUIQD010000003">
    <property type="protein sequence ID" value="KAK3357934.1"/>
    <property type="molecule type" value="Genomic_DNA"/>
</dbReference>
<evidence type="ECO:0000313" key="2">
    <source>
        <dbReference type="EMBL" id="KAK3357934.1"/>
    </source>
</evidence>
<reference evidence="2" key="1">
    <citation type="journal article" date="2023" name="Mol. Phylogenet. Evol.">
        <title>Genome-scale phylogeny and comparative genomics of the fungal order Sordariales.</title>
        <authorList>
            <person name="Hensen N."/>
            <person name="Bonometti L."/>
            <person name="Westerberg I."/>
            <person name="Brannstrom I.O."/>
            <person name="Guillou S."/>
            <person name="Cros-Aarteil S."/>
            <person name="Calhoun S."/>
            <person name="Haridas S."/>
            <person name="Kuo A."/>
            <person name="Mondo S."/>
            <person name="Pangilinan J."/>
            <person name="Riley R."/>
            <person name="LaButti K."/>
            <person name="Andreopoulos B."/>
            <person name="Lipzen A."/>
            <person name="Chen C."/>
            <person name="Yan M."/>
            <person name="Daum C."/>
            <person name="Ng V."/>
            <person name="Clum A."/>
            <person name="Steindorff A."/>
            <person name="Ohm R.A."/>
            <person name="Martin F."/>
            <person name="Silar P."/>
            <person name="Natvig D.O."/>
            <person name="Lalanne C."/>
            <person name="Gautier V."/>
            <person name="Ament-Velasquez S.L."/>
            <person name="Kruys A."/>
            <person name="Hutchinson M.I."/>
            <person name="Powell A.J."/>
            <person name="Barry K."/>
            <person name="Miller A.N."/>
            <person name="Grigoriev I.V."/>
            <person name="Debuchy R."/>
            <person name="Gladieux P."/>
            <person name="Hiltunen Thoren M."/>
            <person name="Johannesson H."/>
        </authorList>
    </citation>
    <scope>NUCLEOTIDE SEQUENCE</scope>
    <source>
        <strain evidence="2">CBS 955.72</strain>
    </source>
</reference>
<feature type="chain" id="PRO_5042505422" description="Ecp2 effector protein domain-containing protein" evidence="1">
    <location>
        <begin position="22"/>
        <end position="145"/>
    </location>
</feature>
<proteinExistence type="predicted"/>
<evidence type="ECO:0000256" key="1">
    <source>
        <dbReference type="SAM" id="SignalP"/>
    </source>
</evidence>